<feature type="domain" description="Nitrile hydratase beta subunit-like N-terminal" evidence="5">
    <location>
        <begin position="1"/>
        <end position="87"/>
    </location>
</feature>
<dbReference type="Proteomes" id="UP000437736">
    <property type="component" value="Unassembled WGS sequence"/>
</dbReference>
<comment type="caution">
    <text evidence="6">The sequence shown here is derived from an EMBL/GenBank/DDBJ whole genome shotgun (WGS) entry which is preliminary data.</text>
</comment>
<evidence type="ECO:0000256" key="3">
    <source>
        <dbReference type="ARBA" id="ARBA00044877"/>
    </source>
</evidence>
<feature type="domain" description="Nitrile hydratase beta subunit" evidence="4">
    <location>
        <begin position="100"/>
        <end position="186"/>
    </location>
</feature>
<reference evidence="6 7" key="1">
    <citation type="submission" date="2019-11" db="EMBL/GenBank/DDBJ databases">
        <title>Acidiferrimicrobium australis gen. nov., sp. nov., an acidophilic and obligately heterotrophic, member of the Actinobacteria that catalyses dissimilatory oxido- reduction of iron isolated from metal-rich acidic water in Chile.</title>
        <authorList>
            <person name="Gonzalez D."/>
            <person name="Huber K."/>
            <person name="Hedrich S."/>
            <person name="Rojas-Villalobos C."/>
            <person name="Quatrini R."/>
            <person name="Dinamarca M.A."/>
            <person name="Schwarz A."/>
            <person name="Canales C."/>
            <person name="Nancucheo I."/>
        </authorList>
    </citation>
    <scope>NUCLEOTIDE SEQUENCE [LARGE SCALE GENOMIC DNA]</scope>
    <source>
        <strain evidence="6 7">USS-CCA1</strain>
    </source>
</reference>
<proteinExistence type="predicted"/>
<evidence type="ECO:0000256" key="1">
    <source>
        <dbReference type="ARBA" id="ARBA00013079"/>
    </source>
</evidence>
<keyword evidence="7" id="KW-1185">Reference proteome</keyword>
<accession>A0ABW9QQL9</accession>
<dbReference type="InterPro" id="IPR024690">
    <property type="entry name" value="CN_hydtase_beta_dom_C"/>
</dbReference>
<protein>
    <recommendedName>
        <fullName evidence="1">nitrile hydratase</fullName>
        <ecNumber evidence="1">4.2.1.84</ecNumber>
    </recommendedName>
</protein>
<evidence type="ECO:0000313" key="7">
    <source>
        <dbReference type="Proteomes" id="UP000437736"/>
    </source>
</evidence>
<gene>
    <name evidence="6" type="ORF">GHK86_03335</name>
</gene>
<dbReference type="EC" id="4.2.1.84" evidence="1"/>
<dbReference type="Pfam" id="PF21006">
    <property type="entry name" value="NHase_beta_N"/>
    <property type="match status" value="1"/>
</dbReference>
<organism evidence="6 7">
    <name type="scientific">Acidiferrimicrobium australe</name>
    <dbReference type="NCBI Taxonomy" id="2664430"/>
    <lineage>
        <taxon>Bacteria</taxon>
        <taxon>Bacillati</taxon>
        <taxon>Actinomycetota</taxon>
        <taxon>Acidimicrobiia</taxon>
        <taxon>Acidimicrobiales</taxon>
        <taxon>Acidimicrobiaceae</taxon>
        <taxon>Acidiferrimicrobium</taxon>
    </lineage>
</organism>
<dbReference type="Gene3D" id="1.10.472.20">
    <property type="entry name" value="Nitrile hydratase, beta subunit"/>
    <property type="match status" value="1"/>
</dbReference>
<dbReference type="EMBL" id="WJHE01000129">
    <property type="protein sequence ID" value="MST31761.1"/>
    <property type="molecule type" value="Genomic_DNA"/>
</dbReference>
<evidence type="ECO:0000256" key="2">
    <source>
        <dbReference type="ARBA" id="ARBA00023239"/>
    </source>
</evidence>
<sequence length="189" mass="20942">MDGVHDLGGMHGFGPVPVDDDGPGFHEPWEARVWALSGPVMQRTTIDRFRYSIERMAPAAYLTSSYFGRWLQAIETLATDPELLARSPVTRPAPNLPPRSCRFATGERVRVRNAVTPEHTRVPRYLRRQTGTVRRVACIWPDPTRSAATGVYGEPVVHYTVAFAAADLFGPDTDHVVTADLTETDLEAV</sequence>
<keyword evidence="2" id="KW-0456">Lyase</keyword>
<name>A0ABW9QQL9_9ACTN</name>
<evidence type="ECO:0000259" key="5">
    <source>
        <dbReference type="Pfam" id="PF21006"/>
    </source>
</evidence>
<dbReference type="Pfam" id="PF02211">
    <property type="entry name" value="NHase_beta_C"/>
    <property type="match status" value="1"/>
</dbReference>
<evidence type="ECO:0000313" key="6">
    <source>
        <dbReference type="EMBL" id="MST31761.1"/>
    </source>
</evidence>
<evidence type="ECO:0000259" key="4">
    <source>
        <dbReference type="Pfam" id="PF02211"/>
    </source>
</evidence>
<dbReference type="SUPFAM" id="SSF50090">
    <property type="entry name" value="Electron transport accessory proteins"/>
    <property type="match status" value="1"/>
</dbReference>
<dbReference type="InterPro" id="IPR008990">
    <property type="entry name" value="Elect_transpt_acc-like_dom_sf"/>
</dbReference>
<dbReference type="InterPro" id="IPR042262">
    <property type="entry name" value="CN_hydtase_beta_C"/>
</dbReference>
<dbReference type="InterPro" id="IPR049054">
    <property type="entry name" value="CN_hydtase_beta-like_N"/>
</dbReference>
<comment type="catalytic activity">
    <reaction evidence="3">
        <text>an aliphatic primary amide = an aliphatic nitrile + H2O</text>
        <dbReference type="Rhea" id="RHEA:12673"/>
        <dbReference type="ChEBI" id="CHEBI:15377"/>
        <dbReference type="ChEBI" id="CHEBI:65285"/>
        <dbReference type="ChEBI" id="CHEBI:80291"/>
        <dbReference type="EC" id="4.2.1.84"/>
    </reaction>
</comment>
<dbReference type="Gene3D" id="2.30.30.50">
    <property type="match status" value="1"/>
</dbReference>